<dbReference type="InParanoid" id="B4MA69"/>
<dbReference type="OrthoDB" id="10692436at2759"/>
<feature type="compositionally biased region" description="Polar residues" evidence="1">
    <location>
        <begin position="788"/>
        <end position="803"/>
    </location>
</feature>
<feature type="compositionally biased region" description="Basic and acidic residues" evidence="1">
    <location>
        <begin position="1454"/>
        <end position="1470"/>
    </location>
</feature>
<proteinExistence type="predicted"/>
<organism evidence="2 3">
    <name type="scientific">Drosophila virilis</name>
    <name type="common">Fruit fly</name>
    <dbReference type="NCBI Taxonomy" id="7244"/>
    <lineage>
        <taxon>Eukaryota</taxon>
        <taxon>Metazoa</taxon>
        <taxon>Ecdysozoa</taxon>
        <taxon>Arthropoda</taxon>
        <taxon>Hexapoda</taxon>
        <taxon>Insecta</taxon>
        <taxon>Pterygota</taxon>
        <taxon>Neoptera</taxon>
        <taxon>Endopterygota</taxon>
        <taxon>Diptera</taxon>
        <taxon>Brachycera</taxon>
        <taxon>Muscomorpha</taxon>
        <taxon>Ephydroidea</taxon>
        <taxon>Drosophilidae</taxon>
        <taxon>Drosophila</taxon>
    </lineage>
</organism>
<feature type="compositionally biased region" description="Polar residues" evidence="1">
    <location>
        <begin position="679"/>
        <end position="690"/>
    </location>
</feature>
<feature type="compositionally biased region" description="Polar residues" evidence="1">
    <location>
        <begin position="654"/>
        <end position="669"/>
    </location>
</feature>
<feature type="compositionally biased region" description="Acidic residues" evidence="1">
    <location>
        <begin position="1510"/>
        <end position="1529"/>
    </location>
</feature>
<dbReference type="EMBL" id="CH940655">
    <property type="protein sequence ID" value="EDW66128.2"/>
    <property type="molecule type" value="Genomic_DNA"/>
</dbReference>
<feature type="region of interest" description="Disordered" evidence="1">
    <location>
        <begin position="54"/>
        <end position="76"/>
    </location>
</feature>
<sequence>MVAGPPTGQPYVAASASLSQLIAAPANAQQQYVTAGSNVQQLIAAAPPTAQQMMTAPAPAAPPPSQLMEQPQAQQQLFSSSQSYNYQVCNYQDAPAPPAPVGLLPTPDMLPQTDEAFGHQCYNYSQPQSPRSPPPMPSYDAPPPMPLGLSTDYIEPETVEVDISMASDVFIARTPDKLVVSLYKLRGRRKPVPGTQNVYINGRVPDCTISQSKSDVCSDQATYRNGCHEQDLAVAAQSEATPDAPPAMEAAQCYMEPTEHVLCAQELPERMDSPPNAADQLAPGFQAFNVIDSSNLLECPAVTASRPMMEQNPLILCNADMEKKFYPCPNREAAPKPKDVDKKMDVVEQFRAPRRVNPISTQQLGLIRPCKSELVKNESKYLRNNYMPDVGRAAKQANKPQRQPEMIVKEILKPPPKLSTQEKNEKLLPELLNISSSKSFQANAESAQHINETVKPDSVSAAESFAVEPGEITDKLISQVFAGHIVAQLCQTASKFAAPQSTGKPTVQGNSNGTLSIFKLPAQVSPATVQENLPENLSPTHSILKLPAQVSLSTIPSSQINSNATQSNLKLHSPEAPEAAAPKTTQLVSPTATAETPQETPKTTQATDMQAAPELPKAVLKISQESSKTVSKAAKALPQISKKKAKLLARKNQKPFQPQTQHQIPTKSVLQIGAKPTPKLSQTNYKTTPEFNPKTTKDNQKTTTTNFKMSAEAAPKSTQATSKISAQVTQKTSQPSSNVLAEANSMLAPVASKLPAEENQKTTETNSKSLAEEYTKLAQVHSTILTQGTQNTSAEVSPKSTQEAAKLPTQEDFKLPAQIAFKLPTKENQKTAQTSCKQTTEETAKVVQDNPKTTSKATQKILETLQTSPPNSKLSPELIPKATEVAFDLPTQIVSRLSAQEYQKTFKPSSKLSPEIIPTQDNQKIFQPSSKLTPDVTLSSTQVASRLFTSENQKLTQTISKVSPEVSPRTSQLKTKCSPEVSPKASDVAFKVPAQVRSKLLSQGNPKLLQPISQLPSQKQAALSDRPEKVASELTRSTTQIFSQNKSQLVDATLKCIPLRGASSIILAPSKAIKSLAAKWSMPEKAVGAESKPPTQVDAKPSPELKIVSEVAQPKLKLTPVGKSEVNTIKAMQKPIPEDKSEAEIKQAQHLIASTYLGFPSKFDPTQQDKPIEQKTSQFKAASEGVKLVPIGNQTVELKRNQIKWASEGPASVELMANQIKVASVVSEPVELDLKLVSEDAESEVPETYQIKFTSEGGKLEENQALDENQLKSTAEDALPVEHDETQVEIPSEGARLIESKLNQYAESVEKNHHEYIFGTPEHSNLNTSKDAMQSELTANPIKLAKPEGAEAVELQSKSNIAAQTSCEQGADKSAYQEKLKSGSKKQYLAHPTLAVPETNQTTSLEQAGKPSTKPKPRKIDDLMLNVISAEEPIQPFGVQQQQSISKKKPAKLSKLERKALRREANKAQHELQAAQKAEEMARAGAERIPNDEAVREPKRKKKKKNINSDTEEVQEDDRNEDSGSEPEIECPALKEVCDPILRRKLMTIIHKIVNL</sequence>
<feature type="region of interest" description="Disordered" evidence="1">
    <location>
        <begin position="1374"/>
        <end position="1419"/>
    </location>
</feature>
<evidence type="ECO:0000313" key="2">
    <source>
        <dbReference type="EMBL" id="EDW66128.2"/>
    </source>
</evidence>
<reference evidence="2 3" key="1">
    <citation type="journal article" date="2007" name="Nature">
        <title>Evolution of genes and genomes on the Drosophila phylogeny.</title>
        <authorList>
            <consortium name="Drosophila 12 Genomes Consortium"/>
            <person name="Clark A.G."/>
            <person name="Eisen M.B."/>
            <person name="Smith D.R."/>
            <person name="Bergman C.M."/>
            <person name="Oliver B."/>
            <person name="Markow T.A."/>
            <person name="Kaufman T.C."/>
            <person name="Kellis M."/>
            <person name="Gelbart W."/>
            <person name="Iyer V.N."/>
            <person name="Pollard D.A."/>
            <person name="Sackton T.B."/>
            <person name="Larracuente A.M."/>
            <person name="Singh N.D."/>
            <person name="Abad J.P."/>
            <person name="Abt D.N."/>
            <person name="Adryan B."/>
            <person name="Aguade M."/>
            <person name="Akashi H."/>
            <person name="Anderson W.W."/>
            <person name="Aquadro C.F."/>
            <person name="Ardell D.H."/>
            <person name="Arguello R."/>
            <person name="Artieri C.G."/>
            <person name="Barbash D.A."/>
            <person name="Barker D."/>
            <person name="Barsanti P."/>
            <person name="Batterham P."/>
            <person name="Batzoglou S."/>
            <person name="Begun D."/>
            <person name="Bhutkar A."/>
            <person name="Blanco E."/>
            <person name="Bosak S.A."/>
            <person name="Bradley R.K."/>
            <person name="Brand A.D."/>
            <person name="Brent M.R."/>
            <person name="Brooks A.N."/>
            <person name="Brown R.H."/>
            <person name="Butlin R.K."/>
            <person name="Caggese C."/>
            <person name="Calvi B.R."/>
            <person name="Bernardo de Carvalho A."/>
            <person name="Caspi A."/>
            <person name="Castrezana S."/>
            <person name="Celniker S.E."/>
            <person name="Chang J.L."/>
            <person name="Chapple C."/>
            <person name="Chatterji S."/>
            <person name="Chinwalla A."/>
            <person name="Civetta A."/>
            <person name="Clifton S.W."/>
            <person name="Comeron J.M."/>
            <person name="Costello J.C."/>
            <person name="Coyne J.A."/>
            <person name="Daub J."/>
            <person name="David R.G."/>
            <person name="Delcher A.L."/>
            <person name="Delehaunty K."/>
            <person name="Do C.B."/>
            <person name="Ebling H."/>
            <person name="Edwards K."/>
            <person name="Eickbush T."/>
            <person name="Evans J.D."/>
            <person name="Filipski A."/>
            <person name="Findeiss S."/>
            <person name="Freyhult E."/>
            <person name="Fulton L."/>
            <person name="Fulton R."/>
            <person name="Garcia A.C."/>
            <person name="Gardiner A."/>
            <person name="Garfield D.A."/>
            <person name="Garvin B.E."/>
            <person name="Gibson G."/>
            <person name="Gilbert D."/>
            <person name="Gnerre S."/>
            <person name="Godfrey J."/>
            <person name="Good R."/>
            <person name="Gotea V."/>
            <person name="Gravely B."/>
            <person name="Greenberg A.J."/>
            <person name="Griffiths-Jones S."/>
            <person name="Gross S."/>
            <person name="Guigo R."/>
            <person name="Gustafson E.A."/>
            <person name="Haerty W."/>
            <person name="Hahn M.W."/>
            <person name="Halligan D.L."/>
            <person name="Halpern A.L."/>
            <person name="Halter G.M."/>
            <person name="Han M.V."/>
            <person name="Heger A."/>
            <person name="Hillier L."/>
            <person name="Hinrichs A.S."/>
            <person name="Holmes I."/>
            <person name="Hoskins R.A."/>
            <person name="Hubisz M.J."/>
            <person name="Hultmark D."/>
            <person name="Huntley M.A."/>
            <person name="Jaffe D.B."/>
            <person name="Jagadeeshan S."/>
            <person name="Jeck W.R."/>
            <person name="Johnson J."/>
            <person name="Jones C.D."/>
            <person name="Jordan W.C."/>
            <person name="Karpen G.H."/>
            <person name="Kataoka E."/>
            <person name="Keightley P.D."/>
            <person name="Kheradpour P."/>
            <person name="Kirkness E.F."/>
            <person name="Koerich L.B."/>
            <person name="Kristiansen K."/>
            <person name="Kudrna D."/>
            <person name="Kulathinal R.J."/>
            <person name="Kumar S."/>
            <person name="Kwok R."/>
            <person name="Lander E."/>
            <person name="Langley C.H."/>
            <person name="Lapoint R."/>
            <person name="Lazzaro B.P."/>
            <person name="Lee S.J."/>
            <person name="Levesque L."/>
            <person name="Li R."/>
            <person name="Lin C.F."/>
            <person name="Lin M.F."/>
            <person name="Lindblad-Toh K."/>
            <person name="Llopart A."/>
            <person name="Long M."/>
            <person name="Low L."/>
            <person name="Lozovsky E."/>
            <person name="Lu J."/>
            <person name="Luo M."/>
            <person name="Machado C.A."/>
            <person name="Makalowski W."/>
            <person name="Marzo M."/>
            <person name="Matsuda M."/>
            <person name="Matzkin L."/>
            <person name="McAllister B."/>
            <person name="McBride C.S."/>
            <person name="McKernan B."/>
            <person name="McKernan K."/>
            <person name="Mendez-Lago M."/>
            <person name="Minx P."/>
            <person name="Mollenhauer M.U."/>
            <person name="Montooth K."/>
            <person name="Mount S.M."/>
            <person name="Mu X."/>
            <person name="Myers E."/>
            <person name="Negre B."/>
            <person name="Newfeld S."/>
            <person name="Nielsen R."/>
            <person name="Noor M.A."/>
            <person name="O'Grady P."/>
            <person name="Pachter L."/>
            <person name="Papaceit M."/>
            <person name="Parisi M.J."/>
            <person name="Parisi M."/>
            <person name="Parts L."/>
            <person name="Pedersen J.S."/>
            <person name="Pesole G."/>
            <person name="Phillippy A.M."/>
            <person name="Ponting C.P."/>
            <person name="Pop M."/>
            <person name="Porcelli D."/>
            <person name="Powell J.R."/>
            <person name="Prohaska S."/>
            <person name="Pruitt K."/>
            <person name="Puig M."/>
            <person name="Quesneville H."/>
            <person name="Ram K.R."/>
            <person name="Rand D."/>
            <person name="Rasmussen M.D."/>
            <person name="Reed L.K."/>
            <person name="Reenan R."/>
            <person name="Reily A."/>
            <person name="Remington K.A."/>
            <person name="Rieger T.T."/>
            <person name="Ritchie M.G."/>
            <person name="Robin C."/>
            <person name="Rogers Y.H."/>
            <person name="Rohde C."/>
            <person name="Rozas J."/>
            <person name="Rubenfield M.J."/>
            <person name="Ruiz A."/>
            <person name="Russo S."/>
            <person name="Salzberg S.L."/>
            <person name="Sanchez-Gracia A."/>
            <person name="Saranga D.J."/>
            <person name="Sato H."/>
            <person name="Schaeffer S.W."/>
            <person name="Schatz M.C."/>
            <person name="Schlenke T."/>
            <person name="Schwartz R."/>
            <person name="Segarra C."/>
            <person name="Singh R.S."/>
            <person name="Sirot L."/>
            <person name="Sirota M."/>
            <person name="Sisneros N.B."/>
            <person name="Smith C.D."/>
            <person name="Smith T.F."/>
            <person name="Spieth J."/>
            <person name="Stage D.E."/>
            <person name="Stark A."/>
            <person name="Stephan W."/>
            <person name="Strausberg R.L."/>
            <person name="Strempel S."/>
            <person name="Sturgill D."/>
            <person name="Sutton G."/>
            <person name="Sutton G.G."/>
            <person name="Tao W."/>
            <person name="Teichmann S."/>
            <person name="Tobari Y.N."/>
            <person name="Tomimura Y."/>
            <person name="Tsolas J.M."/>
            <person name="Valente V.L."/>
            <person name="Venter E."/>
            <person name="Venter J.C."/>
            <person name="Vicario S."/>
            <person name="Vieira F.G."/>
            <person name="Vilella A.J."/>
            <person name="Villasante A."/>
            <person name="Walenz B."/>
            <person name="Wang J."/>
            <person name="Wasserman M."/>
            <person name="Watts T."/>
            <person name="Wilson D."/>
            <person name="Wilson R.K."/>
            <person name="Wing R.A."/>
            <person name="Wolfner M.F."/>
            <person name="Wong A."/>
            <person name="Wong G.K."/>
            <person name="Wu C.I."/>
            <person name="Wu G."/>
            <person name="Yamamoto D."/>
            <person name="Yang H.P."/>
            <person name="Yang S.P."/>
            <person name="Yorke J.A."/>
            <person name="Yoshida K."/>
            <person name="Zdobnov E."/>
            <person name="Zhang P."/>
            <person name="Zhang Y."/>
            <person name="Zimin A.V."/>
            <person name="Baldwin J."/>
            <person name="Abdouelleil A."/>
            <person name="Abdulkadir J."/>
            <person name="Abebe A."/>
            <person name="Abera B."/>
            <person name="Abreu J."/>
            <person name="Acer S.C."/>
            <person name="Aftuck L."/>
            <person name="Alexander A."/>
            <person name="An P."/>
            <person name="Anderson E."/>
            <person name="Anderson S."/>
            <person name="Arachi H."/>
            <person name="Azer M."/>
            <person name="Bachantsang P."/>
            <person name="Barry A."/>
            <person name="Bayul T."/>
            <person name="Berlin A."/>
            <person name="Bessette D."/>
            <person name="Bloom T."/>
            <person name="Blye J."/>
            <person name="Boguslavskiy L."/>
            <person name="Bonnet C."/>
            <person name="Boukhgalter B."/>
            <person name="Bourzgui I."/>
            <person name="Brown A."/>
            <person name="Cahill P."/>
            <person name="Channer S."/>
            <person name="Cheshatsang Y."/>
            <person name="Chuda L."/>
            <person name="Citroen M."/>
            <person name="Collymore A."/>
            <person name="Cooke P."/>
            <person name="Costello M."/>
            <person name="D'Aco K."/>
            <person name="Daza R."/>
            <person name="De Haan G."/>
            <person name="DeGray S."/>
            <person name="DeMaso C."/>
            <person name="Dhargay N."/>
            <person name="Dooley K."/>
            <person name="Dooley E."/>
            <person name="Doricent M."/>
            <person name="Dorje P."/>
            <person name="Dorjee K."/>
            <person name="Dupes A."/>
            <person name="Elong R."/>
            <person name="Falk J."/>
            <person name="Farina A."/>
            <person name="Faro S."/>
            <person name="Ferguson D."/>
            <person name="Fisher S."/>
            <person name="Foley C.D."/>
            <person name="Franke A."/>
            <person name="Friedrich D."/>
            <person name="Gadbois L."/>
            <person name="Gearin G."/>
            <person name="Gearin C.R."/>
            <person name="Giannoukos G."/>
            <person name="Goode T."/>
            <person name="Graham J."/>
            <person name="Grandbois E."/>
            <person name="Grewal S."/>
            <person name="Gyaltsen K."/>
            <person name="Hafez N."/>
            <person name="Hagos B."/>
            <person name="Hall J."/>
            <person name="Henson C."/>
            <person name="Hollinger A."/>
            <person name="Honan T."/>
            <person name="Huard M.D."/>
            <person name="Hughes L."/>
            <person name="Hurhula B."/>
            <person name="Husby M.E."/>
            <person name="Kamat A."/>
            <person name="Kanga B."/>
            <person name="Kashin S."/>
            <person name="Khazanovich D."/>
            <person name="Kisner P."/>
            <person name="Lance K."/>
            <person name="Lara M."/>
            <person name="Lee W."/>
            <person name="Lennon N."/>
            <person name="Letendre F."/>
            <person name="LeVine R."/>
            <person name="Lipovsky A."/>
            <person name="Liu X."/>
            <person name="Liu J."/>
            <person name="Liu S."/>
            <person name="Lokyitsang T."/>
            <person name="Lokyitsang Y."/>
            <person name="Lubonja R."/>
            <person name="Lui A."/>
            <person name="MacDonald P."/>
            <person name="Magnisalis V."/>
            <person name="Maru K."/>
            <person name="Matthews C."/>
            <person name="McCusker W."/>
            <person name="McDonough S."/>
            <person name="Mehta T."/>
            <person name="Meldrim J."/>
            <person name="Meneus L."/>
            <person name="Mihai O."/>
            <person name="Mihalev A."/>
            <person name="Mihova T."/>
            <person name="Mittelman R."/>
            <person name="Mlenga V."/>
            <person name="Montmayeur A."/>
            <person name="Mulrain L."/>
            <person name="Navidi A."/>
            <person name="Naylor J."/>
            <person name="Negash T."/>
            <person name="Nguyen T."/>
            <person name="Nguyen N."/>
            <person name="Nicol R."/>
            <person name="Norbu C."/>
            <person name="Norbu N."/>
            <person name="Novod N."/>
            <person name="O'Neill B."/>
            <person name="Osman S."/>
            <person name="Markiewicz E."/>
            <person name="Oyono O.L."/>
            <person name="Patti C."/>
            <person name="Phunkhang P."/>
            <person name="Pierre F."/>
            <person name="Priest M."/>
            <person name="Raghuraman S."/>
            <person name="Rege F."/>
            <person name="Reyes R."/>
            <person name="Rise C."/>
            <person name="Rogov P."/>
            <person name="Ross K."/>
            <person name="Ryan E."/>
            <person name="Settipalli S."/>
            <person name="Shea T."/>
            <person name="Sherpa N."/>
            <person name="Shi L."/>
            <person name="Shih D."/>
            <person name="Sparrow T."/>
            <person name="Spaulding J."/>
            <person name="Stalker J."/>
            <person name="Stange-Thomann N."/>
            <person name="Stavropoulos S."/>
            <person name="Stone C."/>
            <person name="Strader C."/>
            <person name="Tesfaye S."/>
            <person name="Thomson T."/>
            <person name="Thoulutsang Y."/>
            <person name="Thoulutsang D."/>
            <person name="Topham K."/>
            <person name="Topping I."/>
            <person name="Tsamla T."/>
            <person name="Vassiliev H."/>
            <person name="Vo A."/>
            <person name="Wangchuk T."/>
            <person name="Wangdi T."/>
            <person name="Weiand M."/>
            <person name="Wilkinson J."/>
            <person name="Wilson A."/>
            <person name="Yadav S."/>
            <person name="Young G."/>
            <person name="Yu Q."/>
            <person name="Zembek L."/>
            <person name="Zhong D."/>
            <person name="Zimmer A."/>
            <person name="Zwirko Z."/>
            <person name="Jaffe D.B."/>
            <person name="Alvarez P."/>
            <person name="Brockman W."/>
            <person name="Butler J."/>
            <person name="Chin C."/>
            <person name="Gnerre S."/>
            <person name="Grabherr M."/>
            <person name="Kleber M."/>
            <person name="Mauceli E."/>
            <person name="MacCallum I."/>
        </authorList>
    </citation>
    <scope>NUCLEOTIDE SEQUENCE [LARGE SCALE GENOMIC DNA]</scope>
    <source>
        <strain evidence="3">Tucson 15010-1051.87</strain>
    </source>
</reference>
<name>B4MA69_DROVI</name>
<feature type="region of interest" description="Disordered" evidence="1">
    <location>
        <begin position="653"/>
        <end position="737"/>
    </location>
</feature>
<feature type="region of interest" description="Disordered" evidence="1">
    <location>
        <begin position="788"/>
        <end position="807"/>
    </location>
</feature>
<feature type="region of interest" description="Disordered" evidence="1">
    <location>
        <begin position="1434"/>
        <end position="1532"/>
    </location>
</feature>
<dbReference type="SMR" id="B4MA69"/>
<feature type="compositionally biased region" description="Polar residues" evidence="1">
    <location>
        <begin position="716"/>
        <end position="737"/>
    </location>
</feature>
<feature type="region of interest" description="Disordered" evidence="1">
    <location>
        <begin position="563"/>
        <end position="610"/>
    </location>
</feature>
<feature type="compositionally biased region" description="Low complexity" evidence="1">
    <location>
        <begin position="66"/>
        <end position="76"/>
    </location>
</feature>
<feature type="compositionally biased region" description="Basic and acidic residues" evidence="1">
    <location>
        <begin position="1477"/>
        <end position="1497"/>
    </location>
</feature>
<evidence type="ECO:0000313" key="3">
    <source>
        <dbReference type="Proteomes" id="UP000008792"/>
    </source>
</evidence>
<feature type="compositionally biased region" description="Low complexity" evidence="1">
    <location>
        <begin position="590"/>
        <end position="607"/>
    </location>
</feature>
<dbReference type="Proteomes" id="UP000008792">
    <property type="component" value="Unassembled WGS sequence"/>
</dbReference>
<dbReference type="HOGENOM" id="CLU_260364_0_0_1"/>
<dbReference type="KEGG" id="dvi:6634621"/>
<feature type="region of interest" description="Disordered" evidence="1">
    <location>
        <begin position="124"/>
        <end position="145"/>
    </location>
</feature>
<protein>
    <submittedName>
        <fullName evidence="2">Uncharacterized protein</fullName>
    </submittedName>
</protein>
<feature type="compositionally biased region" description="Pro residues" evidence="1">
    <location>
        <begin position="130"/>
        <end position="145"/>
    </location>
</feature>
<keyword evidence="3" id="KW-1185">Reference proteome</keyword>
<gene>
    <name evidence="2" type="primary">Dvir\GJ15720</name>
    <name evidence="2" type="ORF">Dvir_GJ15720</name>
</gene>
<evidence type="ECO:0000256" key="1">
    <source>
        <dbReference type="SAM" id="MobiDB-lite"/>
    </source>
</evidence>
<accession>B4MA69</accession>